<dbReference type="EMBL" id="JBOK01000006">
    <property type="protein sequence ID" value="EXU80603.1"/>
    <property type="molecule type" value="Genomic_DNA"/>
</dbReference>
<dbReference type="AlphaFoldDB" id="A0A014NM99"/>
<reference evidence="1 2" key="1">
    <citation type="submission" date="2014-01" db="EMBL/GenBank/DDBJ databases">
        <title>Interspecies Systems Biology Uncovers Metabolites Affecting C. elegans Gene Expression and Life History Traits.</title>
        <authorList>
            <person name="Watson E."/>
            <person name="Macneil L.T."/>
            <person name="Ritter A.D."/>
            <person name="Yilmaz L.S."/>
            <person name="Rosebrock A.P."/>
            <person name="Caudy A.A."/>
            <person name="Walhout A.J."/>
        </authorList>
    </citation>
    <scope>NUCLEOTIDE SEQUENCE [LARGE SCALE GENOMIC DNA]</scope>
    <source>
        <strain evidence="1 2">DA1877</strain>
    </source>
</reference>
<comment type="caution">
    <text evidence="1">The sequence shown here is derived from an EMBL/GenBank/DDBJ whole genome shotgun (WGS) entry which is preliminary data.</text>
</comment>
<accession>A0A014NM99</accession>
<name>A0A014NM99_9BURK</name>
<gene>
    <name evidence="1" type="ORF">AX13_15190</name>
</gene>
<dbReference type="PATRIC" id="fig|1457173.3.peg.1297"/>
<proteinExistence type="predicted"/>
<protein>
    <submittedName>
        <fullName evidence="1">Uncharacterized protein</fullName>
    </submittedName>
</protein>
<dbReference type="Proteomes" id="UP000020766">
    <property type="component" value="Unassembled WGS sequence"/>
</dbReference>
<evidence type="ECO:0000313" key="1">
    <source>
        <dbReference type="EMBL" id="EXU80603.1"/>
    </source>
</evidence>
<keyword evidence="2" id="KW-1185">Reference proteome</keyword>
<sequence length="173" mass="19871">MPLRASVPGRKVPKDRTTARLEILLSRVGELHQFIDATTAERARSYLAPMLPRLSKEEGRNAPRISLRKGADIGAMRPTSGLTNKELRKRLIYEKAWLRSIQCKDRLLKVLVHNEALAKNYKVYRKKAQKVDWSWSLDADSRVAMAAFLYITRQEKLAARQSKVSSDARDRIR</sequence>
<organism evidence="1 2">
    <name type="scientific">Comamonas aquatica DA1877</name>
    <dbReference type="NCBI Taxonomy" id="1457173"/>
    <lineage>
        <taxon>Bacteria</taxon>
        <taxon>Pseudomonadati</taxon>
        <taxon>Pseudomonadota</taxon>
        <taxon>Betaproteobacteria</taxon>
        <taxon>Burkholderiales</taxon>
        <taxon>Comamonadaceae</taxon>
        <taxon>Comamonas</taxon>
    </lineage>
</organism>
<evidence type="ECO:0000313" key="2">
    <source>
        <dbReference type="Proteomes" id="UP000020766"/>
    </source>
</evidence>